<proteinExistence type="predicted"/>
<protein>
    <recommendedName>
        <fullName evidence="4">Ribosomal subunit interface protein</fullName>
    </recommendedName>
</protein>
<evidence type="ECO:0000313" key="2">
    <source>
        <dbReference type="EMBL" id="ASV75994.1"/>
    </source>
</evidence>
<dbReference type="Proteomes" id="UP000215086">
    <property type="component" value="Chromosome"/>
</dbReference>
<dbReference type="KEGG" id="ttf:THTE_3392"/>
<evidence type="ECO:0000313" key="3">
    <source>
        <dbReference type="Proteomes" id="UP000215086"/>
    </source>
</evidence>
<dbReference type="EMBL" id="CP018477">
    <property type="protein sequence ID" value="ASV75994.1"/>
    <property type="molecule type" value="Genomic_DNA"/>
</dbReference>
<dbReference type="AlphaFoldDB" id="A0A286RJ64"/>
<accession>A0A286RJ64</accession>
<reference evidence="2 3" key="1">
    <citation type="journal article" name="Front. Microbiol.">
        <title>Sugar Metabolism of the First Thermophilic Planctomycete Thermogutta terrifontis: Comparative Genomic and Transcriptomic Approaches.</title>
        <authorList>
            <person name="Elcheninov A.G."/>
            <person name="Menzel P."/>
            <person name="Gudbergsdottir S.R."/>
            <person name="Slesarev A.I."/>
            <person name="Kadnikov V.V."/>
            <person name="Krogh A."/>
            <person name="Bonch-Osmolovskaya E.A."/>
            <person name="Peng X."/>
            <person name="Kublanov I.V."/>
        </authorList>
    </citation>
    <scope>NUCLEOTIDE SEQUENCE [LARGE SCALE GENOMIC DNA]</scope>
    <source>
        <strain evidence="2 3">R1</strain>
    </source>
</reference>
<gene>
    <name evidence="2" type="ORF">THTE_3392</name>
</gene>
<feature type="region of interest" description="Disordered" evidence="1">
    <location>
        <begin position="96"/>
        <end position="118"/>
    </location>
</feature>
<organism evidence="2 3">
    <name type="scientific">Thermogutta terrifontis</name>
    <dbReference type="NCBI Taxonomy" id="1331910"/>
    <lineage>
        <taxon>Bacteria</taxon>
        <taxon>Pseudomonadati</taxon>
        <taxon>Planctomycetota</taxon>
        <taxon>Planctomycetia</taxon>
        <taxon>Pirellulales</taxon>
        <taxon>Thermoguttaceae</taxon>
        <taxon>Thermogutta</taxon>
    </lineage>
</organism>
<evidence type="ECO:0000256" key="1">
    <source>
        <dbReference type="SAM" id="MobiDB-lite"/>
    </source>
</evidence>
<evidence type="ECO:0008006" key="4">
    <source>
        <dbReference type="Google" id="ProtNLM"/>
    </source>
</evidence>
<dbReference type="InterPro" id="IPR003489">
    <property type="entry name" value="RHF/RaiA"/>
</dbReference>
<name>A0A286RJ64_9BACT</name>
<keyword evidence="3" id="KW-1185">Reference proteome</keyword>
<dbReference type="RefSeq" id="WP_095415879.1">
    <property type="nucleotide sequence ID" value="NZ_CP018477.1"/>
</dbReference>
<dbReference type="SUPFAM" id="SSF69754">
    <property type="entry name" value="Ribosome binding protein Y (YfiA homologue)"/>
    <property type="match status" value="1"/>
</dbReference>
<dbReference type="OrthoDB" id="121633at2"/>
<dbReference type="Pfam" id="PF02482">
    <property type="entry name" value="Ribosomal_S30AE"/>
    <property type="match status" value="1"/>
</dbReference>
<dbReference type="Gene3D" id="3.30.160.100">
    <property type="entry name" value="Ribosome hibernation promotion factor-like"/>
    <property type="match status" value="1"/>
</dbReference>
<sequence length="118" mass="13410">MELHIQTRRVNLDEATRELVERRFMFALDQFDGFVMNVDVILEDVNGPRGGVDKHCRVLASLRGGKYVKIEDQDADLISVVNRAADRLSQVVARELDRKRDKKGAHSSGSFAEEQQPE</sequence>
<dbReference type="InterPro" id="IPR036567">
    <property type="entry name" value="RHF-like"/>
</dbReference>